<keyword evidence="7" id="KW-1185">Reference proteome</keyword>
<keyword evidence="2" id="KW-0288">FMN</keyword>
<dbReference type="InterPro" id="IPR036661">
    <property type="entry name" value="Luciferase-like_sf"/>
</dbReference>
<evidence type="ECO:0000256" key="4">
    <source>
        <dbReference type="ARBA" id="ARBA00023033"/>
    </source>
</evidence>
<keyword evidence="3" id="KW-0560">Oxidoreductase</keyword>
<name>A0A7I9WNP8_9MYCO</name>
<feature type="domain" description="Luciferase-like" evidence="5">
    <location>
        <begin position="11"/>
        <end position="233"/>
    </location>
</feature>
<reference evidence="6 7" key="1">
    <citation type="journal article" date="2019" name="Emerg. Microbes Infect.">
        <title>Comprehensive subspecies identification of 175 nontuberculous mycobacteria species based on 7547 genomic profiles.</title>
        <authorList>
            <person name="Matsumoto Y."/>
            <person name="Kinjo T."/>
            <person name="Motooka D."/>
            <person name="Nabeya D."/>
            <person name="Jung N."/>
            <person name="Uechi K."/>
            <person name="Horii T."/>
            <person name="Iida T."/>
            <person name="Fujita J."/>
            <person name="Nakamura S."/>
        </authorList>
    </citation>
    <scope>NUCLEOTIDE SEQUENCE [LARGE SCALE GENOMIC DNA]</scope>
    <source>
        <strain evidence="6 7">JCM 13392</strain>
    </source>
</reference>
<sequence length="285" mass="31883">MRFYVSIAFLDIREAVEVARAADELGFDGIGIPDHVVNLETLATPYPYTDDGRRRWKPFTPWPDPWVMIGALAPVTTRVRFITTVYIPAMREPYSAAKAIGTAAVLAAGRLDLGVGVGWCRDEFELLGRPFERRGARTDEMLTLMQQLWQPGWTDFDGEFFSAPRLEMEPTPPPIPIYVGGLSDVALRRAARHDGWIGDLISTDEAVARVARLAELRAERGLSMEDFTVITPLTDAFLPEHFARAEAGGIDGVITMPWMYYSPPNCSTADKIDGMARFRRDMQLD</sequence>
<evidence type="ECO:0000256" key="1">
    <source>
        <dbReference type="ARBA" id="ARBA00022630"/>
    </source>
</evidence>
<dbReference type="NCBIfam" id="TIGR03619">
    <property type="entry name" value="F420_Rv2161c"/>
    <property type="match status" value="1"/>
</dbReference>
<dbReference type="PANTHER" id="PTHR42847:SF4">
    <property type="entry name" value="ALKANESULFONATE MONOOXYGENASE-RELATED"/>
    <property type="match status" value="1"/>
</dbReference>
<dbReference type="InterPro" id="IPR011251">
    <property type="entry name" value="Luciferase-like_dom"/>
</dbReference>
<keyword evidence="4" id="KW-0503">Monooxygenase</keyword>
<dbReference type="GO" id="GO:0008726">
    <property type="term" value="F:alkanesulfonate monooxygenase activity"/>
    <property type="evidence" value="ECO:0007669"/>
    <property type="project" value="TreeGrafter"/>
</dbReference>
<evidence type="ECO:0000313" key="7">
    <source>
        <dbReference type="Proteomes" id="UP000465241"/>
    </source>
</evidence>
<proteinExistence type="predicted"/>
<evidence type="ECO:0000259" key="5">
    <source>
        <dbReference type="Pfam" id="PF00296"/>
    </source>
</evidence>
<protein>
    <submittedName>
        <fullName evidence="6">LLM class F420-dependent oxidoreductase</fullName>
    </submittedName>
</protein>
<dbReference type="InterPro" id="IPR019921">
    <property type="entry name" value="Lucif-like_OxRdtase_Rv2161c"/>
</dbReference>
<dbReference type="Proteomes" id="UP000465241">
    <property type="component" value="Unassembled WGS sequence"/>
</dbReference>
<dbReference type="Gene3D" id="3.20.20.30">
    <property type="entry name" value="Luciferase-like domain"/>
    <property type="match status" value="1"/>
</dbReference>
<evidence type="ECO:0000256" key="2">
    <source>
        <dbReference type="ARBA" id="ARBA00022643"/>
    </source>
</evidence>
<dbReference type="PANTHER" id="PTHR42847">
    <property type="entry name" value="ALKANESULFONATE MONOOXYGENASE"/>
    <property type="match status" value="1"/>
</dbReference>
<dbReference type="Pfam" id="PF00296">
    <property type="entry name" value="Bac_luciferase"/>
    <property type="match status" value="1"/>
</dbReference>
<gene>
    <name evidence="6" type="ORF">MMUR_30120</name>
</gene>
<evidence type="ECO:0000313" key="6">
    <source>
        <dbReference type="EMBL" id="GFG58876.1"/>
    </source>
</evidence>
<dbReference type="GO" id="GO:0046306">
    <property type="term" value="P:alkanesulfonate catabolic process"/>
    <property type="evidence" value="ECO:0007669"/>
    <property type="project" value="TreeGrafter"/>
</dbReference>
<keyword evidence="1" id="KW-0285">Flavoprotein</keyword>
<evidence type="ECO:0000256" key="3">
    <source>
        <dbReference type="ARBA" id="ARBA00023002"/>
    </source>
</evidence>
<dbReference type="RefSeq" id="WP_193489588.1">
    <property type="nucleotide sequence ID" value="NZ_BAAAMC010000027.1"/>
</dbReference>
<dbReference type="SUPFAM" id="SSF51679">
    <property type="entry name" value="Bacterial luciferase-like"/>
    <property type="match status" value="1"/>
</dbReference>
<organism evidence="6 7">
    <name type="scientific">Mycolicibacterium murale</name>
    <dbReference type="NCBI Taxonomy" id="182220"/>
    <lineage>
        <taxon>Bacteria</taxon>
        <taxon>Bacillati</taxon>
        <taxon>Actinomycetota</taxon>
        <taxon>Actinomycetes</taxon>
        <taxon>Mycobacteriales</taxon>
        <taxon>Mycobacteriaceae</taxon>
        <taxon>Mycolicibacterium</taxon>
    </lineage>
</organism>
<comment type="caution">
    <text evidence="6">The sequence shown here is derived from an EMBL/GenBank/DDBJ whole genome shotgun (WGS) entry which is preliminary data.</text>
</comment>
<dbReference type="InterPro" id="IPR050172">
    <property type="entry name" value="SsuD_RutA_monooxygenase"/>
</dbReference>
<dbReference type="EMBL" id="BLKT01000003">
    <property type="protein sequence ID" value="GFG58876.1"/>
    <property type="molecule type" value="Genomic_DNA"/>
</dbReference>
<dbReference type="AlphaFoldDB" id="A0A7I9WNP8"/>
<accession>A0A7I9WNP8</accession>